<dbReference type="EMBL" id="KL596846">
    <property type="protein sequence ID" value="KER23519.1"/>
    <property type="molecule type" value="Genomic_DNA"/>
</dbReference>
<sequence>MMLGVSGIEGEGISCAGDSDIIFRATISWGVSRHNEQGAVNLTSSRFSHGCCRTTQRRLSTGIQSSREASARSLSTIPTLVYPAAAASASPEVHSRNLEGSKGAARSITVLASSVLVSDRQHTSMQRESSVRTTPTC</sequence>
<organism evidence="1 2">
    <name type="scientific">Opisthorchis viverrini</name>
    <name type="common">Southeast Asian liver fluke</name>
    <dbReference type="NCBI Taxonomy" id="6198"/>
    <lineage>
        <taxon>Eukaryota</taxon>
        <taxon>Metazoa</taxon>
        <taxon>Spiralia</taxon>
        <taxon>Lophotrochozoa</taxon>
        <taxon>Platyhelminthes</taxon>
        <taxon>Trematoda</taxon>
        <taxon>Digenea</taxon>
        <taxon>Opisthorchiida</taxon>
        <taxon>Opisthorchiata</taxon>
        <taxon>Opisthorchiidae</taxon>
        <taxon>Opisthorchis</taxon>
    </lineage>
</organism>
<dbReference type="GeneID" id="20322784"/>
<evidence type="ECO:0000313" key="1">
    <source>
        <dbReference type="EMBL" id="KER23519.1"/>
    </source>
</evidence>
<keyword evidence="2" id="KW-1185">Reference proteome</keyword>
<gene>
    <name evidence="1" type="ORF">T265_08605</name>
</gene>
<dbReference type="KEGG" id="ovi:T265_08605"/>
<dbReference type="AlphaFoldDB" id="A0A075A7R9"/>
<accession>A0A075A7R9</accession>
<reference evidence="1 2" key="1">
    <citation type="submission" date="2013-11" db="EMBL/GenBank/DDBJ databases">
        <title>Opisthorchis viverrini - life in the bile duct.</title>
        <authorList>
            <person name="Young N.D."/>
            <person name="Nagarajan N."/>
            <person name="Lin S.J."/>
            <person name="Korhonen P.K."/>
            <person name="Jex A.R."/>
            <person name="Hall R.S."/>
            <person name="Safavi-Hemami H."/>
            <person name="Kaewkong W."/>
            <person name="Bertrand D."/>
            <person name="Gao S."/>
            <person name="Seet Q."/>
            <person name="Wongkham S."/>
            <person name="Teh B.T."/>
            <person name="Wongkham C."/>
            <person name="Intapan P.M."/>
            <person name="Maleewong W."/>
            <person name="Yang X."/>
            <person name="Hu M."/>
            <person name="Wang Z."/>
            <person name="Hofmann A."/>
            <person name="Sternberg P.W."/>
            <person name="Tan P."/>
            <person name="Wang J."/>
            <person name="Gasser R.B."/>
        </authorList>
    </citation>
    <scope>NUCLEOTIDE SEQUENCE [LARGE SCALE GENOMIC DNA]</scope>
</reference>
<evidence type="ECO:0000313" key="2">
    <source>
        <dbReference type="Proteomes" id="UP000054324"/>
    </source>
</evidence>
<protein>
    <submittedName>
        <fullName evidence="1">Uncharacterized protein</fullName>
    </submittedName>
</protein>
<dbReference type="CTD" id="20322784"/>
<dbReference type="RefSeq" id="XP_009172724.1">
    <property type="nucleotide sequence ID" value="XM_009174460.1"/>
</dbReference>
<name>A0A075A7R9_OPIVI</name>
<proteinExistence type="predicted"/>
<dbReference type="Proteomes" id="UP000054324">
    <property type="component" value="Unassembled WGS sequence"/>
</dbReference>